<reference evidence="2" key="1">
    <citation type="journal article" date="2020" name="Stud. Mycol.">
        <title>101 Dothideomycetes genomes: a test case for predicting lifestyles and emergence of pathogens.</title>
        <authorList>
            <person name="Haridas S."/>
            <person name="Albert R."/>
            <person name="Binder M."/>
            <person name="Bloem J."/>
            <person name="Labutti K."/>
            <person name="Salamov A."/>
            <person name="Andreopoulos B."/>
            <person name="Baker S."/>
            <person name="Barry K."/>
            <person name="Bills G."/>
            <person name="Bluhm B."/>
            <person name="Cannon C."/>
            <person name="Castanera R."/>
            <person name="Culley D."/>
            <person name="Daum C."/>
            <person name="Ezra D."/>
            <person name="Gonzalez J."/>
            <person name="Henrissat B."/>
            <person name="Kuo A."/>
            <person name="Liang C."/>
            <person name="Lipzen A."/>
            <person name="Lutzoni F."/>
            <person name="Magnuson J."/>
            <person name="Mondo S."/>
            <person name="Nolan M."/>
            <person name="Ohm R."/>
            <person name="Pangilinan J."/>
            <person name="Park H.-J."/>
            <person name="Ramirez L."/>
            <person name="Alfaro M."/>
            <person name="Sun H."/>
            <person name="Tritt A."/>
            <person name="Yoshinaga Y."/>
            <person name="Zwiers L.-H."/>
            <person name="Turgeon B."/>
            <person name="Goodwin S."/>
            <person name="Spatafora J."/>
            <person name="Crous P."/>
            <person name="Grigoriev I."/>
        </authorList>
    </citation>
    <scope>NUCLEOTIDE SEQUENCE</scope>
    <source>
        <strain evidence="2">CBS 122367</strain>
    </source>
</reference>
<evidence type="ECO:0000313" key="2">
    <source>
        <dbReference type="EMBL" id="KAF2692280.1"/>
    </source>
</evidence>
<dbReference type="PANTHER" id="PTHR24148:SF64">
    <property type="entry name" value="HETEROKARYON INCOMPATIBILITY DOMAIN-CONTAINING PROTEIN"/>
    <property type="match status" value="1"/>
</dbReference>
<gene>
    <name evidence="2" type="ORF">K458DRAFT_354652</name>
</gene>
<organism evidence="2 3">
    <name type="scientific">Lentithecium fluviatile CBS 122367</name>
    <dbReference type="NCBI Taxonomy" id="1168545"/>
    <lineage>
        <taxon>Eukaryota</taxon>
        <taxon>Fungi</taxon>
        <taxon>Dikarya</taxon>
        <taxon>Ascomycota</taxon>
        <taxon>Pezizomycotina</taxon>
        <taxon>Dothideomycetes</taxon>
        <taxon>Pleosporomycetidae</taxon>
        <taxon>Pleosporales</taxon>
        <taxon>Massarineae</taxon>
        <taxon>Lentitheciaceae</taxon>
        <taxon>Lentithecium</taxon>
    </lineage>
</organism>
<dbReference type="OrthoDB" id="5386682at2759"/>
<name>A0A6G1JPY3_9PLEO</name>
<dbReference type="EMBL" id="MU005569">
    <property type="protein sequence ID" value="KAF2692280.1"/>
    <property type="molecule type" value="Genomic_DNA"/>
</dbReference>
<evidence type="ECO:0000313" key="3">
    <source>
        <dbReference type="Proteomes" id="UP000799291"/>
    </source>
</evidence>
<keyword evidence="3" id="KW-1185">Reference proteome</keyword>
<dbReference type="Proteomes" id="UP000799291">
    <property type="component" value="Unassembled WGS sequence"/>
</dbReference>
<accession>A0A6G1JPY3</accession>
<dbReference type="Pfam" id="PF06985">
    <property type="entry name" value="HET"/>
    <property type="match status" value="1"/>
</dbReference>
<dbReference type="PANTHER" id="PTHR24148">
    <property type="entry name" value="ANKYRIN REPEAT DOMAIN-CONTAINING PROTEIN 39 HOMOLOG-RELATED"/>
    <property type="match status" value="1"/>
</dbReference>
<dbReference type="AlphaFoldDB" id="A0A6G1JPY3"/>
<feature type="domain" description="Heterokaryon incompatibility" evidence="1">
    <location>
        <begin position="76"/>
        <end position="231"/>
    </location>
</feature>
<protein>
    <submittedName>
        <fullName evidence="2">HET-domain-containing protein</fullName>
    </submittedName>
</protein>
<dbReference type="InterPro" id="IPR010730">
    <property type="entry name" value="HET"/>
</dbReference>
<proteinExistence type="predicted"/>
<evidence type="ECO:0000259" key="1">
    <source>
        <dbReference type="Pfam" id="PF06985"/>
    </source>
</evidence>
<dbReference type="InterPro" id="IPR052895">
    <property type="entry name" value="HetReg/Transcr_Mod"/>
</dbReference>
<dbReference type="Pfam" id="PF26639">
    <property type="entry name" value="Het-6_barrel"/>
    <property type="match status" value="1"/>
</dbReference>
<sequence length="631" mass="70681">MSAKEQTEPSTTTQVNGIAECSGRRTISGQGPPLYEYTPLTDSHSFRLLTIHPDTAPAPLDLSLTPVHFSDNLPSYEALSYVWGLEPGYKSATCNGRLLENVTTNLYEALERLRGREEERVVWVDALCIKQDDDVEKSLQVRMMHHIYARARRVVVWLGRDRGGYAQGAFRVLCALANDYYSAVYEALEDGTAVMKLGMPSCPPFSSRDLWKSVHMFFQNRWFLRMWVLQEIVLARGATVTWGVYNIDWDIIGAAIHVIRSDQTLHTLLESRTLQNAFFMEHLRTLHRPCYKKEKQEASGETRPFLHLLDIARSFDVTEPRDKVYGLLGFPTRDASLETNVFIVPDYGLAVSDVYTDVARKVLETDRALNVLSFVVRSEDIVGGDGMGMPSWVPNWMCKDIAYPFMGFQRGNWHRAGTARELEVMDTTDAKTLCLKGVVVDVLREVGARIPFSDLHASEPVLRGLVEWCLRDDVEVDTLAATLTAGRDSSGHIIEDPEAHLADVLALLVDLGIRDATVLHDQASSLRRLAPRRGDAGRAKEAVWRYSCYRAPFRTEHGRLGLGPGGARVGDKVVVLWGGQVPFVLREEGQSESERGVWRFVGEAYLNGVMCGEMQGLLDDGVGVEGVFEIR</sequence>